<dbReference type="GO" id="GO:0016798">
    <property type="term" value="F:hydrolase activity, acting on glycosyl bonds"/>
    <property type="evidence" value="ECO:0007669"/>
    <property type="project" value="UniProtKB-KW"/>
</dbReference>
<dbReference type="Pfam" id="PF13540">
    <property type="entry name" value="RCC1_2"/>
    <property type="match status" value="2"/>
</dbReference>
<proteinExistence type="predicted"/>
<keyword evidence="4" id="KW-0472">Membrane</keyword>
<dbReference type="RefSeq" id="WP_084557209.1">
    <property type="nucleotide sequence ID" value="NZ_RJKL01000001.1"/>
</dbReference>
<comment type="caution">
    <text evidence="6">The sequence shown here is derived from an EMBL/GenBank/DDBJ whole genome shotgun (WGS) entry which is preliminary data.</text>
</comment>
<dbReference type="SMART" id="SM00060">
    <property type="entry name" value="FN3"/>
    <property type="match status" value="1"/>
</dbReference>
<dbReference type="SUPFAM" id="SSF50985">
    <property type="entry name" value="RCC1/BLIP-II"/>
    <property type="match status" value="2"/>
</dbReference>
<keyword evidence="3" id="KW-0119">Carbohydrate metabolism</keyword>
<evidence type="ECO:0000313" key="6">
    <source>
        <dbReference type="EMBL" id="ROP30382.1"/>
    </source>
</evidence>
<evidence type="ECO:0000256" key="4">
    <source>
        <dbReference type="SAM" id="Phobius"/>
    </source>
</evidence>
<dbReference type="Pfam" id="PF00415">
    <property type="entry name" value="RCC1"/>
    <property type="match status" value="3"/>
</dbReference>
<evidence type="ECO:0000256" key="1">
    <source>
        <dbReference type="ARBA" id="ARBA00022737"/>
    </source>
</evidence>
<protein>
    <submittedName>
        <fullName evidence="6">Regulator of Chromosome Condensation (RCC1) repeat protein</fullName>
    </submittedName>
</protein>
<dbReference type="Proteomes" id="UP000271683">
    <property type="component" value="Unassembled WGS sequence"/>
</dbReference>
<dbReference type="InterPro" id="IPR009091">
    <property type="entry name" value="RCC1/BLIP-II"/>
</dbReference>
<keyword evidence="3" id="KW-0624">Polysaccharide degradation</keyword>
<dbReference type="Gene3D" id="2.130.10.30">
    <property type="entry name" value="Regulator of chromosome condensation 1/beta-lactamase-inhibitor protein II"/>
    <property type="match status" value="2"/>
</dbReference>
<dbReference type="AlphaFoldDB" id="A0A3N1GJE8"/>
<keyword evidence="2" id="KW-0378">Hydrolase</keyword>
<dbReference type="SUPFAM" id="SSF49265">
    <property type="entry name" value="Fibronectin type III"/>
    <property type="match status" value="1"/>
</dbReference>
<feature type="domain" description="Fibronectin type-III" evidence="5">
    <location>
        <begin position="396"/>
        <end position="490"/>
    </location>
</feature>
<sequence>MSIIPALCRAGEWEKQVRLGRLAGAVAALVLAAIPGSPAAAAGTYPPGVTVDTMRIASAGTAAVAAGGAHSCMITSLGDVYCWGNDSSGQLGDGARRHGFAEPVKALRNAVRADAGRAHTCAIDTGGTAYCWGDDSAGQLGDGAHTDRDAPHPVEALRGRTLVMIATGSRHTCAADDEGAAWCWGDGSRGQLGVPGTSRSATPVRVRTGGRTDEIVDIAAGGDTTCVATAGGSVYCWGADPAGGEERSAPAAVTTGGKVREVAAGGRQACALDADGAAYCWGATARRAGPFAAISAGAAHACGIDRGGRAYCWGDGGGDGGGGGRLGHGRTAGRTAPTGVEVDAELTGIDAGSAHSCAVDARGYTFCWGSGADGQLGAGGTAFSAVPVRVEGLPRAPAAATGVQVRALDGGLRVSWRPPADLGSGQFEYVWVTTAGHEAGCTLPALTAQGCDLTGLRNGQEYDVAVVVKTSDGMRVGDFVTATPVAVAPDPLGAAPPRRELQPGAGGGLPLTGLSPVALVAIGTMLLGGGLVALLVRAPQSPAPRRGTVRRRP</sequence>
<dbReference type="OrthoDB" id="904022at2"/>
<dbReference type="CDD" id="cd00063">
    <property type="entry name" value="FN3"/>
    <property type="match status" value="1"/>
</dbReference>
<keyword evidence="2" id="KW-0326">Glycosidase</keyword>
<reference evidence="6 7" key="1">
    <citation type="submission" date="2018-11" db="EMBL/GenBank/DDBJ databases">
        <title>Sequencing the genomes of 1000 actinobacteria strains.</title>
        <authorList>
            <person name="Klenk H.-P."/>
        </authorList>
    </citation>
    <scope>NUCLEOTIDE SEQUENCE [LARGE SCALE GENOMIC DNA]</scope>
    <source>
        <strain evidence="6 7">DSM 43634</strain>
    </source>
</reference>
<accession>A0A3N1GJE8</accession>
<dbReference type="PROSITE" id="PS50853">
    <property type="entry name" value="FN3"/>
    <property type="match status" value="1"/>
</dbReference>
<evidence type="ECO:0000256" key="2">
    <source>
        <dbReference type="ARBA" id="ARBA00023295"/>
    </source>
</evidence>
<organism evidence="6 7">
    <name type="scientific">Couchioplanes caeruleus</name>
    <dbReference type="NCBI Taxonomy" id="56438"/>
    <lineage>
        <taxon>Bacteria</taxon>
        <taxon>Bacillati</taxon>
        <taxon>Actinomycetota</taxon>
        <taxon>Actinomycetes</taxon>
        <taxon>Micromonosporales</taxon>
        <taxon>Micromonosporaceae</taxon>
        <taxon>Couchioplanes</taxon>
    </lineage>
</organism>
<dbReference type="InterPro" id="IPR003961">
    <property type="entry name" value="FN3_dom"/>
</dbReference>
<dbReference type="InterPro" id="IPR036116">
    <property type="entry name" value="FN3_sf"/>
</dbReference>
<evidence type="ECO:0000256" key="3">
    <source>
        <dbReference type="ARBA" id="ARBA00023326"/>
    </source>
</evidence>
<evidence type="ECO:0000259" key="5">
    <source>
        <dbReference type="PROSITE" id="PS50853"/>
    </source>
</evidence>
<keyword evidence="1" id="KW-0677">Repeat</keyword>
<dbReference type="PANTHER" id="PTHR22870:SF408">
    <property type="entry name" value="OS09G0560450 PROTEIN"/>
    <property type="match status" value="1"/>
</dbReference>
<gene>
    <name evidence="6" type="ORF">EDD30_3226</name>
</gene>
<dbReference type="PROSITE" id="PS50012">
    <property type="entry name" value="RCC1_3"/>
    <property type="match status" value="6"/>
</dbReference>
<dbReference type="PRINTS" id="PR00633">
    <property type="entry name" value="RCCNDNSATION"/>
</dbReference>
<evidence type="ECO:0000313" key="7">
    <source>
        <dbReference type="Proteomes" id="UP000271683"/>
    </source>
</evidence>
<dbReference type="InterPro" id="IPR051210">
    <property type="entry name" value="Ub_ligase/GEF_domain"/>
</dbReference>
<dbReference type="GO" id="GO:0000272">
    <property type="term" value="P:polysaccharide catabolic process"/>
    <property type="evidence" value="ECO:0007669"/>
    <property type="project" value="UniProtKB-KW"/>
</dbReference>
<name>A0A3N1GJE8_9ACTN</name>
<dbReference type="InterPro" id="IPR000408">
    <property type="entry name" value="Reg_chr_condens"/>
</dbReference>
<keyword evidence="4" id="KW-0812">Transmembrane</keyword>
<dbReference type="EMBL" id="RJKL01000001">
    <property type="protein sequence ID" value="ROP30382.1"/>
    <property type="molecule type" value="Genomic_DNA"/>
</dbReference>
<feature type="transmembrane region" description="Helical" evidence="4">
    <location>
        <begin position="517"/>
        <end position="536"/>
    </location>
</feature>
<keyword evidence="4" id="KW-1133">Transmembrane helix</keyword>
<dbReference type="PANTHER" id="PTHR22870">
    <property type="entry name" value="REGULATOR OF CHROMOSOME CONDENSATION"/>
    <property type="match status" value="1"/>
</dbReference>